<dbReference type="AlphaFoldDB" id="A0A9E5JSJ7"/>
<evidence type="ECO:0000313" key="3">
    <source>
        <dbReference type="Proteomes" id="UP000787472"/>
    </source>
</evidence>
<keyword evidence="1" id="KW-0175">Coiled coil</keyword>
<evidence type="ECO:0000256" key="1">
    <source>
        <dbReference type="SAM" id="Coils"/>
    </source>
</evidence>
<sequence>MIRVAVCLAGLLALVCGGFYLDHRALTALLDESRAKVSGLTESLQLSEQRAEQARVDYQRLDAAFEDLQKAKQQVRVVTQTHKVYIKEAAQRDASVGSYLAEPLPTAVECVLTESCDRNQNGIR</sequence>
<organism evidence="2 3">
    <name type="scientific">Pseudomaricurvus hydrocarbonicus</name>
    <dbReference type="NCBI Taxonomy" id="1470433"/>
    <lineage>
        <taxon>Bacteria</taxon>
        <taxon>Pseudomonadati</taxon>
        <taxon>Pseudomonadota</taxon>
        <taxon>Gammaproteobacteria</taxon>
        <taxon>Cellvibrionales</taxon>
        <taxon>Cellvibrionaceae</taxon>
        <taxon>Pseudomaricurvus</taxon>
    </lineage>
</organism>
<evidence type="ECO:0000313" key="2">
    <source>
        <dbReference type="EMBL" id="NHO64636.1"/>
    </source>
</evidence>
<dbReference type="RefSeq" id="WP_167181856.1">
    <property type="nucleotide sequence ID" value="NZ_JAAONZ010000002.1"/>
</dbReference>
<proteinExistence type="predicted"/>
<gene>
    <name evidence="2" type="ORF">G8770_03630</name>
</gene>
<comment type="caution">
    <text evidence="2">The sequence shown here is derived from an EMBL/GenBank/DDBJ whole genome shotgun (WGS) entry which is preliminary data.</text>
</comment>
<name>A0A9E5JSJ7_9GAMM</name>
<keyword evidence="3" id="KW-1185">Reference proteome</keyword>
<accession>A0A9E5JSJ7</accession>
<feature type="coiled-coil region" evidence="1">
    <location>
        <begin position="44"/>
        <end position="71"/>
    </location>
</feature>
<protein>
    <submittedName>
        <fullName evidence="2">Uncharacterized protein</fullName>
    </submittedName>
</protein>
<dbReference type="EMBL" id="JAAONZ010000002">
    <property type="protein sequence ID" value="NHO64636.1"/>
    <property type="molecule type" value="Genomic_DNA"/>
</dbReference>
<dbReference type="Proteomes" id="UP000787472">
    <property type="component" value="Unassembled WGS sequence"/>
</dbReference>
<reference evidence="2" key="1">
    <citation type="submission" date="2020-03" db="EMBL/GenBank/DDBJ databases">
        <authorList>
            <person name="Guo F."/>
        </authorList>
    </citation>
    <scope>NUCLEOTIDE SEQUENCE</scope>
    <source>
        <strain evidence="2">JCM 30134</strain>
    </source>
</reference>